<keyword evidence="3" id="KW-1185">Reference proteome</keyword>
<protein>
    <submittedName>
        <fullName evidence="2">Uncharacterized protein</fullName>
    </submittedName>
</protein>
<sequence length="85" mass="9958">MPLNLKILGSPRRRARGPNASDRPRFRYRNAAMRAFLFEKLQQLHVMADEDEGMEAFDFDERDLEFALNPGRRHYQTKNQATYGG</sequence>
<dbReference type="EMBL" id="KI659752">
    <property type="protein sequence ID" value="ETN78760.1"/>
    <property type="molecule type" value="Genomic_DNA"/>
</dbReference>
<proteinExistence type="predicted"/>
<feature type="non-terminal residue" evidence="2">
    <location>
        <position position="85"/>
    </location>
</feature>
<dbReference type="OrthoDB" id="4822at2759"/>
<dbReference type="KEGG" id="nai:NECAME_18181"/>
<organism evidence="2 3">
    <name type="scientific">Necator americanus</name>
    <name type="common">Human hookworm</name>
    <dbReference type="NCBI Taxonomy" id="51031"/>
    <lineage>
        <taxon>Eukaryota</taxon>
        <taxon>Metazoa</taxon>
        <taxon>Ecdysozoa</taxon>
        <taxon>Nematoda</taxon>
        <taxon>Chromadorea</taxon>
        <taxon>Rhabditida</taxon>
        <taxon>Rhabditina</taxon>
        <taxon>Rhabditomorpha</taxon>
        <taxon>Strongyloidea</taxon>
        <taxon>Ancylostomatidae</taxon>
        <taxon>Bunostominae</taxon>
        <taxon>Necator</taxon>
    </lineage>
</organism>
<evidence type="ECO:0000313" key="3">
    <source>
        <dbReference type="Proteomes" id="UP000053676"/>
    </source>
</evidence>
<gene>
    <name evidence="2" type="ORF">NECAME_18181</name>
</gene>
<dbReference type="Proteomes" id="UP000053676">
    <property type="component" value="Unassembled WGS sequence"/>
</dbReference>
<accession>W2T9S7</accession>
<dbReference type="STRING" id="51031.W2T9S7"/>
<dbReference type="AlphaFoldDB" id="W2T9S7"/>
<evidence type="ECO:0000256" key="1">
    <source>
        <dbReference type="SAM" id="MobiDB-lite"/>
    </source>
</evidence>
<name>W2T9S7_NECAM</name>
<feature type="region of interest" description="Disordered" evidence="1">
    <location>
        <begin position="1"/>
        <end position="23"/>
    </location>
</feature>
<reference evidence="3" key="1">
    <citation type="journal article" date="2014" name="Nat. Genet.">
        <title>Genome of the human hookworm Necator americanus.</title>
        <authorList>
            <person name="Tang Y.T."/>
            <person name="Gao X."/>
            <person name="Rosa B.A."/>
            <person name="Abubucker S."/>
            <person name="Hallsworth-Pepin K."/>
            <person name="Martin J."/>
            <person name="Tyagi R."/>
            <person name="Heizer E."/>
            <person name="Zhang X."/>
            <person name="Bhonagiri-Palsikar V."/>
            <person name="Minx P."/>
            <person name="Warren W.C."/>
            <person name="Wang Q."/>
            <person name="Zhan B."/>
            <person name="Hotez P.J."/>
            <person name="Sternberg P.W."/>
            <person name="Dougall A."/>
            <person name="Gaze S.T."/>
            <person name="Mulvenna J."/>
            <person name="Sotillo J."/>
            <person name="Ranganathan S."/>
            <person name="Rabelo E.M."/>
            <person name="Wilson R.K."/>
            <person name="Felgner P.L."/>
            <person name="Bethony J."/>
            <person name="Hawdon J.M."/>
            <person name="Gasser R.B."/>
            <person name="Loukas A."/>
            <person name="Mitreva M."/>
        </authorList>
    </citation>
    <scope>NUCLEOTIDE SEQUENCE [LARGE SCALE GENOMIC DNA]</scope>
</reference>
<evidence type="ECO:0000313" key="2">
    <source>
        <dbReference type="EMBL" id="ETN78760.1"/>
    </source>
</evidence>